<evidence type="ECO:0000313" key="4">
    <source>
        <dbReference type="EMBL" id="KAH6646793.1"/>
    </source>
</evidence>
<comment type="caution">
    <text evidence="4">The sequence shown here is derived from an EMBL/GenBank/DDBJ whole genome shotgun (WGS) entry which is preliminary data.</text>
</comment>
<dbReference type="InterPro" id="IPR007111">
    <property type="entry name" value="NACHT_NTPase"/>
</dbReference>
<feature type="repeat" description="ANK" evidence="2">
    <location>
        <begin position="889"/>
        <end position="921"/>
    </location>
</feature>
<dbReference type="RefSeq" id="XP_045953307.1">
    <property type="nucleotide sequence ID" value="XM_046105396.1"/>
</dbReference>
<sequence>MSDPKIYTIGWICAVEAELIAATALLDEEHDDLEDVPVHDNNTYTLGRVGKHNVAIAALPHWQYGLVSAANVARDMIRTFPSIRIGLMVGIGGGAPSSKHDIRLGDVVVSSPGYGNGGVFQYDYGKTMQGASFAVTGQLNQPPQCLLTAMSSLKAQYKRRGHNIEKVINDVLDANPRLRKEYRRPESDTDRLYSSCFKHNEKDDIDCVTACDDASKLVDRVVRTEEQDDPMIHFGLIASANQLMKDATIRDRLSAEMDVLCFEMEAAGLMNHFPCLVIRGICDYSDTHKNIKWQGYAAMTAATYAKNLLYKLAPNKVEAERKLVDVLSDVDIKINHVSHQVDNTHSKVENLQTNKHFDDITKWLAPPDVSTNFNKAIKARHKGSGRRLLESEAYMKWETGQSSFLWLYGIPGCGKTILTSTVIEDLQKNQDLTRTPLYFYFDFTDTRKQSFENVIRSLIIQMYYRNKDAQKHLNSLYSTCRDGKDQPSFDSLQKAFTNMIHELREVWIVLDALDECTPRIELLSWMQDLAQNYQPLSNVHILITSRPEQDIKSAIERHADNEQMIAIRDDLLEADIRNYVQARVREHEGLKRWQGRSDIQDRIEASLLDKADGMFRWVSCQLDALEECLEQKSLLKALEDLPRTLDETYERILANIPSAHKYYTIRILQFLTYSETPLRLDEAVDAIAVDIGEDATVRSRFDPQDRLPVPQEITRYCSSLIILVEREGKYNEERIVEEVQLAHFSVKDYLTSNRLEKETAQHLEQKVARTSMAIVCLWYLLEPKPQNDTIGLFPFSRYSARYWMSHAAVGDCNHQQMFALAIYLLSNASRLESWYRLYDPDRPWMDRLENIGLRNRIAPGLYYASLGGLSHCVRSMVADKTDVNAQGGQYGNALQAASSGGHNEIVQMLLDAKADVNAQGGQYGNALQAASSGGHKEIVQMLIDAKAE</sequence>
<dbReference type="Gene3D" id="3.40.50.1580">
    <property type="entry name" value="Nucleoside phosphorylase domain"/>
    <property type="match status" value="1"/>
</dbReference>
<keyword evidence="5" id="KW-1185">Reference proteome</keyword>
<dbReference type="GO" id="GO:0003824">
    <property type="term" value="F:catalytic activity"/>
    <property type="evidence" value="ECO:0007669"/>
    <property type="project" value="InterPro"/>
</dbReference>
<dbReference type="Pfam" id="PF24883">
    <property type="entry name" value="NPHP3_N"/>
    <property type="match status" value="1"/>
</dbReference>
<dbReference type="InterPro" id="IPR053137">
    <property type="entry name" value="NLR-like"/>
</dbReference>
<evidence type="ECO:0000259" key="3">
    <source>
        <dbReference type="PROSITE" id="PS50837"/>
    </source>
</evidence>
<keyword evidence="2" id="KW-0040">ANK repeat</keyword>
<accession>A0A9P8RIR4</accession>
<feature type="non-terminal residue" evidence="4">
    <location>
        <position position="948"/>
    </location>
</feature>
<evidence type="ECO:0000256" key="1">
    <source>
        <dbReference type="ARBA" id="ARBA00022737"/>
    </source>
</evidence>
<dbReference type="InterPro" id="IPR036770">
    <property type="entry name" value="Ankyrin_rpt-contain_sf"/>
</dbReference>
<dbReference type="Proteomes" id="UP000758603">
    <property type="component" value="Unassembled WGS sequence"/>
</dbReference>
<dbReference type="Pfam" id="PF22939">
    <property type="entry name" value="WHD_GPIID"/>
    <property type="match status" value="1"/>
</dbReference>
<proteinExistence type="predicted"/>
<dbReference type="PROSITE" id="PS50837">
    <property type="entry name" value="NACHT"/>
    <property type="match status" value="1"/>
</dbReference>
<dbReference type="PROSITE" id="PS50088">
    <property type="entry name" value="ANK_REPEAT"/>
    <property type="match status" value="1"/>
</dbReference>
<dbReference type="Gene3D" id="3.40.50.300">
    <property type="entry name" value="P-loop containing nucleotide triphosphate hydrolases"/>
    <property type="match status" value="1"/>
</dbReference>
<keyword evidence="1" id="KW-0677">Repeat</keyword>
<dbReference type="SMART" id="SM00248">
    <property type="entry name" value="ANK"/>
    <property type="match status" value="3"/>
</dbReference>
<dbReference type="EMBL" id="JAGPXC010000009">
    <property type="protein sequence ID" value="KAH6646793.1"/>
    <property type="molecule type" value="Genomic_DNA"/>
</dbReference>
<dbReference type="GO" id="GO:0009116">
    <property type="term" value="P:nucleoside metabolic process"/>
    <property type="evidence" value="ECO:0007669"/>
    <property type="project" value="InterPro"/>
</dbReference>
<feature type="domain" description="NACHT" evidence="3">
    <location>
        <begin position="403"/>
        <end position="547"/>
    </location>
</feature>
<name>A0A9P8RIR4_9PEZI</name>
<organism evidence="4 5">
    <name type="scientific">Truncatella angustata</name>
    <dbReference type="NCBI Taxonomy" id="152316"/>
    <lineage>
        <taxon>Eukaryota</taxon>
        <taxon>Fungi</taxon>
        <taxon>Dikarya</taxon>
        <taxon>Ascomycota</taxon>
        <taxon>Pezizomycotina</taxon>
        <taxon>Sordariomycetes</taxon>
        <taxon>Xylariomycetidae</taxon>
        <taxon>Amphisphaeriales</taxon>
        <taxon>Sporocadaceae</taxon>
        <taxon>Truncatella</taxon>
    </lineage>
</organism>
<dbReference type="InterPro" id="IPR056884">
    <property type="entry name" value="NPHP3-like_N"/>
</dbReference>
<gene>
    <name evidence="4" type="ORF">BKA67DRAFT_611497</name>
</gene>
<dbReference type="AlphaFoldDB" id="A0A9P8RIR4"/>
<dbReference type="OrthoDB" id="1577640at2759"/>
<dbReference type="SUPFAM" id="SSF53167">
    <property type="entry name" value="Purine and uridine phosphorylases"/>
    <property type="match status" value="1"/>
</dbReference>
<evidence type="ECO:0000256" key="2">
    <source>
        <dbReference type="PROSITE-ProRule" id="PRU00023"/>
    </source>
</evidence>
<dbReference type="InterPro" id="IPR054471">
    <property type="entry name" value="GPIID_WHD"/>
</dbReference>
<dbReference type="PANTHER" id="PTHR46082:SF11">
    <property type="entry name" value="AAA+ ATPASE DOMAIN-CONTAINING PROTEIN-RELATED"/>
    <property type="match status" value="1"/>
</dbReference>
<dbReference type="SUPFAM" id="SSF48403">
    <property type="entry name" value="Ankyrin repeat"/>
    <property type="match status" value="1"/>
</dbReference>
<reference evidence="4" key="1">
    <citation type="journal article" date="2021" name="Nat. Commun.">
        <title>Genetic determinants of endophytism in the Arabidopsis root mycobiome.</title>
        <authorList>
            <person name="Mesny F."/>
            <person name="Miyauchi S."/>
            <person name="Thiergart T."/>
            <person name="Pickel B."/>
            <person name="Atanasova L."/>
            <person name="Karlsson M."/>
            <person name="Huettel B."/>
            <person name="Barry K.W."/>
            <person name="Haridas S."/>
            <person name="Chen C."/>
            <person name="Bauer D."/>
            <person name="Andreopoulos W."/>
            <person name="Pangilinan J."/>
            <person name="LaButti K."/>
            <person name="Riley R."/>
            <person name="Lipzen A."/>
            <person name="Clum A."/>
            <person name="Drula E."/>
            <person name="Henrissat B."/>
            <person name="Kohler A."/>
            <person name="Grigoriev I.V."/>
            <person name="Martin F.M."/>
            <person name="Hacquard S."/>
        </authorList>
    </citation>
    <scope>NUCLEOTIDE SEQUENCE</scope>
    <source>
        <strain evidence="4">MPI-SDFR-AT-0073</strain>
    </source>
</reference>
<dbReference type="InterPro" id="IPR035994">
    <property type="entry name" value="Nucleoside_phosphorylase_sf"/>
</dbReference>
<dbReference type="GeneID" id="70134287"/>
<dbReference type="Pfam" id="PF12796">
    <property type="entry name" value="Ank_2"/>
    <property type="match status" value="1"/>
</dbReference>
<dbReference type="InterPro" id="IPR002110">
    <property type="entry name" value="Ankyrin_rpt"/>
</dbReference>
<evidence type="ECO:0000313" key="5">
    <source>
        <dbReference type="Proteomes" id="UP000758603"/>
    </source>
</evidence>
<protein>
    <recommendedName>
        <fullName evidence="3">NACHT domain-containing protein</fullName>
    </recommendedName>
</protein>
<dbReference type="PANTHER" id="PTHR46082">
    <property type="entry name" value="ATP/GTP-BINDING PROTEIN-RELATED"/>
    <property type="match status" value="1"/>
</dbReference>
<dbReference type="InterPro" id="IPR027417">
    <property type="entry name" value="P-loop_NTPase"/>
</dbReference>
<dbReference type="Gene3D" id="1.25.40.20">
    <property type="entry name" value="Ankyrin repeat-containing domain"/>
    <property type="match status" value="1"/>
</dbReference>
<dbReference type="SUPFAM" id="SSF52540">
    <property type="entry name" value="P-loop containing nucleoside triphosphate hydrolases"/>
    <property type="match status" value="1"/>
</dbReference>